<evidence type="ECO:0000313" key="2">
    <source>
        <dbReference type="EMBL" id="QDI70306.1"/>
    </source>
</evidence>
<evidence type="ECO:0000256" key="1">
    <source>
        <dbReference type="SAM" id="MobiDB-lite"/>
    </source>
</evidence>
<feature type="region of interest" description="Disordered" evidence="1">
    <location>
        <begin position="39"/>
        <end position="67"/>
    </location>
</feature>
<evidence type="ECO:0000313" key="3">
    <source>
        <dbReference type="Proteomes" id="UP000316215"/>
    </source>
</evidence>
<reference evidence="2 3" key="1">
    <citation type="submission" date="2017-07" db="EMBL/GenBank/DDBJ databases">
        <title>The Complete Genome of Streptomyces asterosporus-ZSY.</title>
        <authorList>
            <person name="Zhang S."/>
        </authorList>
    </citation>
    <scope>NUCLEOTIDE SEQUENCE [LARGE SCALE GENOMIC DNA]</scope>
    <source>
        <strain evidence="2 3">DSM 41452</strain>
    </source>
</reference>
<name>A0A514JSH6_9ACTN</name>
<keyword evidence="3" id="KW-1185">Reference proteome</keyword>
<gene>
    <name evidence="2" type="ORF">CD934_17560</name>
</gene>
<protein>
    <submittedName>
        <fullName evidence="2">Uncharacterized protein</fullName>
    </submittedName>
</protein>
<proteinExistence type="predicted"/>
<dbReference type="Proteomes" id="UP000316215">
    <property type="component" value="Chromosome"/>
</dbReference>
<organism evidence="2 3">
    <name type="scientific">Streptomyces calvus</name>
    <dbReference type="NCBI Taxonomy" id="67282"/>
    <lineage>
        <taxon>Bacteria</taxon>
        <taxon>Bacillati</taxon>
        <taxon>Actinomycetota</taxon>
        <taxon>Actinomycetes</taxon>
        <taxon>Kitasatosporales</taxon>
        <taxon>Streptomycetaceae</taxon>
        <taxon>Streptomyces</taxon>
    </lineage>
</organism>
<sequence length="67" mass="7602">MYRQTSKQGVVVPTTLRAALTATRARRTARHRAGVRFRARRARVSDSATRAAAHRRHTRPTVLTHAR</sequence>
<accession>A0A514JSH6</accession>
<dbReference type="AlphaFoldDB" id="A0A514JSH6"/>
<dbReference type="KEGG" id="sast:CD934_17560"/>
<dbReference type="EMBL" id="CP022310">
    <property type="protein sequence ID" value="QDI70306.1"/>
    <property type="molecule type" value="Genomic_DNA"/>
</dbReference>